<keyword evidence="12" id="KW-0333">Golgi apparatus</keyword>
<evidence type="ECO:0000256" key="11">
    <source>
        <dbReference type="ARBA" id="ARBA00022927"/>
    </source>
</evidence>
<dbReference type="InterPro" id="IPR008153">
    <property type="entry name" value="GAE_dom"/>
</dbReference>
<evidence type="ECO:0000256" key="13">
    <source>
        <dbReference type="ARBA" id="ARBA00023136"/>
    </source>
</evidence>
<dbReference type="GO" id="GO:0005802">
    <property type="term" value="C:trans-Golgi network"/>
    <property type="evidence" value="ECO:0007669"/>
    <property type="project" value="InterPro"/>
</dbReference>
<evidence type="ECO:0000256" key="7">
    <source>
        <dbReference type="ARBA" id="ARBA00022499"/>
    </source>
</evidence>
<accession>A0A498LGA6</accession>
<dbReference type="InterPro" id="IPR000626">
    <property type="entry name" value="Ubiquitin-like_dom"/>
</dbReference>
<comment type="similarity">
    <text evidence="5">Belongs to the ubiquitin family. SUMO subfamily.</text>
</comment>
<dbReference type="Pfam" id="PF18308">
    <property type="entry name" value="GGA_N-GAT"/>
    <property type="match status" value="1"/>
</dbReference>
<dbReference type="FunFam" id="1.20.5.170:FF:000023">
    <property type="entry name" value="ADP-ribosylation factor-binding protein GGA3 isoform X1"/>
    <property type="match status" value="1"/>
</dbReference>
<feature type="region of interest" description="Disordered" evidence="17">
    <location>
        <begin position="218"/>
        <end position="239"/>
    </location>
</feature>
<comment type="function">
    <text evidence="14">Ubiquitin-like protein which can be covalently attached to target lysines either as a monomer or as a lysine-linked polymer. Does not seem to be involved in protein degradation and may function as an antagonist of ubiquitin in the degradation process. Plays a role in a number of cellular processes such as nuclear transport, DNA replication and repair, mitosis and signal transduction. Covalent attachment to its substrates requires prior activation by the E1 complex sae1-sae2 and linkage to the E2 enzyme ube2i.</text>
</comment>
<dbReference type="Proteomes" id="UP000290572">
    <property type="component" value="Unassembled WGS sequence"/>
</dbReference>
<keyword evidence="9" id="KW-0833">Ubl conjugation pathway</keyword>
<evidence type="ECO:0000256" key="16">
    <source>
        <dbReference type="SAM" id="Coils"/>
    </source>
</evidence>
<keyword evidence="11" id="KW-0653">Protein transport</keyword>
<evidence type="ECO:0000256" key="17">
    <source>
        <dbReference type="SAM" id="MobiDB-lite"/>
    </source>
</evidence>
<dbReference type="PROSITE" id="PS50179">
    <property type="entry name" value="VHS"/>
    <property type="match status" value="1"/>
</dbReference>
<comment type="subunit">
    <text evidence="15">Interacts with SAE2 and UBE2I. Covalently attached to a number of proteins.</text>
</comment>
<comment type="similarity">
    <text evidence="4">Belongs to the GGA protein family.</text>
</comment>
<protein>
    <submittedName>
        <fullName evidence="22">ADP-ribosylation factor-binding GGA3-like isoform X2</fullName>
    </submittedName>
</protein>
<feature type="compositionally biased region" description="Polar residues" evidence="17">
    <location>
        <begin position="637"/>
        <end position="651"/>
    </location>
</feature>
<dbReference type="InterPro" id="IPR041198">
    <property type="entry name" value="GGA_N-GAT"/>
</dbReference>
<dbReference type="GO" id="GO:0006886">
    <property type="term" value="P:intracellular protein transport"/>
    <property type="evidence" value="ECO:0007669"/>
    <property type="project" value="InterPro"/>
</dbReference>
<dbReference type="Gene3D" id="3.10.20.90">
    <property type="entry name" value="Phosphatidylinositol 3-kinase Catalytic Subunit, Chain A, domain 1"/>
    <property type="match status" value="1"/>
</dbReference>
<dbReference type="Gene3D" id="2.60.40.1230">
    <property type="match status" value="1"/>
</dbReference>
<evidence type="ECO:0000256" key="15">
    <source>
        <dbReference type="ARBA" id="ARBA00066049"/>
    </source>
</evidence>
<evidence type="ECO:0000256" key="3">
    <source>
        <dbReference type="ARBA" id="ARBA00004322"/>
    </source>
</evidence>
<dbReference type="Gene3D" id="1.25.40.90">
    <property type="match status" value="1"/>
</dbReference>
<keyword evidence="10" id="KW-0832">Ubl conjugation</keyword>
<dbReference type="SUPFAM" id="SSF89009">
    <property type="entry name" value="GAT-like domain"/>
    <property type="match status" value="1"/>
</dbReference>
<dbReference type="InterPro" id="IPR008942">
    <property type="entry name" value="ENTH_VHS"/>
</dbReference>
<dbReference type="SMART" id="SM00213">
    <property type="entry name" value="UBQ"/>
    <property type="match status" value="1"/>
</dbReference>
<organism evidence="22 23">
    <name type="scientific">Labeo rohita</name>
    <name type="common">Indian major carp</name>
    <name type="synonym">Cyprinus rohita</name>
    <dbReference type="NCBI Taxonomy" id="84645"/>
    <lineage>
        <taxon>Eukaryota</taxon>
        <taxon>Metazoa</taxon>
        <taxon>Chordata</taxon>
        <taxon>Craniata</taxon>
        <taxon>Vertebrata</taxon>
        <taxon>Euteleostomi</taxon>
        <taxon>Actinopterygii</taxon>
        <taxon>Neopterygii</taxon>
        <taxon>Teleostei</taxon>
        <taxon>Ostariophysi</taxon>
        <taxon>Cypriniformes</taxon>
        <taxon>Cyprinidae</taxon>
        <taxon>Labeoninae</taxon>
        <taxon>Labeonini</taxon>
        <taxon>Labeo</taxon>
    </lineage>
</organism>
<dbReference type="Gene3D" id="1.20.5.170">
    <property type="match status" value="1"/>
</dbReference>
<dbReference type="Gene3D" id="1.20.58.160">
    <property type="match status" value="1"/>
</dbReference>
<keyword evidence="16" id="KW-0175">Coiled coil</keyword>
<feature type="domain" description="GAE" evidence="20">
    <location>
        <begin position="372"/>
        <end position="493"/>
    </location>
</feature>
<dbReference type="Pfam" id="PF03127">
    <property type="entry name" value="GAT"/>
    <property type="match status" value="1"/>
</dbReference>
<dbReference type="AlphaFoldDB" id="A0A498LGA6"/>
<evidence type="ECO:0000256" key="9">
    <source>
        <dbReference type="ARBA" id="ARBA00022786"/>
    </source>
</evidence>
<evidence type="ECO:0000256" key="14">
    <source>
        <dbReference type="ARBA" id="ARBA00057717"/>
    </source>
</evidence>
<dbReference type="GO" id="GO:0006893">
    <property type="term" value="P:Golgi to plasma membrane transport"/>
    <property type="evidence" value="ECO:0007669"/>
    <property type="project" value="TreeGrafter"/>
</dbReference>
<dbReference type="SUPFAM" id="SSF54236">
    <property type="entry name" value="Ubiquitin-like"/>
    <property type="match status" value="1"/>
</dbReference>
<dbReference type="GO" id="GO:0016605">
    <property type="term" value="C:PML body"/>
    <property type="evidence" value="ECO:0007669"/>
    <property type="project" value="UniProtKB-SubCell"/>
</dbReference>
<reference evidence="22 23" key="1">
    <citation type="submission" date="2018-03" db="EMBL/GenBank/DDBJ databases">
        <title>Draft genome sequence of Rohu Carp (Labeo rohita).</title>
        <authorList>
            <person name="Das P."/>
            <person name="Kushwaha B."/>
            <person name="Joshi C.G."/>
            <person name="Kumar D."/>
            <person name="Nagpure N.S."/>
            <person name="Sahoo L."/>
            <person name="Das S.P."/>
            <person name="Bit A."/>
            <person name="Patnaik S."/>
            <person name="Meher P.K."/>
            <person name="Jayasankar P."/>
            <person name="Koringa P.G."/>
            <person name="Patel N.V."/>
            <person name="Hinsu A.T."/>
            <person name="Kumar R."/>
            <person name="Pandey M."/>
            <person name="Agarwal S."/>
            <person name="Srivastava S."/>
            <person name="Singh M."/>
            <person name="Iquebal M.A."/>
            <person name="Jaiswal S."/>
            <person name="Angadi U.B."/>
            <person name="Kumar N."/>
            <person name="Raza M."/>
            <person name="Shah T.M."/>
            <person name="Rai A."/>
            <person name="Jena J.K."/>
        </authorList>
    </citation>
    <scope>NUCLEOTIDE SEQUENCE [LARGE SCALE GENOMIC DNA]</scope>
    <source>
        <strain evidence="22">DASCIFA01</strain>
        <tissue evidence="22">Testis</tissue>
    </source>
</reference>
<evidence type="ECO:0000256" key="6">
    <source>
        <dbReference type="ARBA" id="ARBA00022448"/>
    </source>
</evidence>
<evidence type="ECO:0000256" key="4">
    <source>
        <dbReference type="ARBA" id="ARBA00008099"/>
    </source>
</evidence>
<evidence type="ECO:0000259" key="21">
    <source>
        <dbReference type="PROSITE" id="PS50909"/>
    </source>
</evidence>
<comment type="subcellular location">
    <subcellularLocation>
        <location evidence="2">Early endosome membrane</location>
        <topology evidence="2">Peripheral membrane protein</topology>
    </subcellularLocation>
    <subcellularLocation>
        <location evidence="1">Golgi apparatus</location>
        <location evidence="1">trans-Golgi network membrane</location>
        <topology evidence="1">Peripheral membrane protein</topology>
    </subcellularLocation>
    <subcellularLocation>
        <location evidence="3">Nucleus</location>
        <location evidence="3">PML body</location>
    </subcellularLocation>
</comment>
<dbReference type="InterPro" id="IPR004152">
    <property type="entry name" value="GAT_dom"/>
</dbReference>
<dbReference type="InterPro" id="IPR022617">
    <property type="entry name" value="Rad60/SUMO-like_dom"/>
</dbReference>
<dbReference type="CDD" id="cd14240">
    <property type="entry name" value="GAT_GGA3"/>
    <property type="match status" value="1"/>
</dbReference>
<keyword evidence="23" id="KW-1185">Reference proteome</keyword>
<dbReference type="InterPro" id="IPR029071">
    <property type="entry name" value="Ubiquitin-like_domsf"/>
</dbReference>
<feature type="region of interest" description="Disordered" evidence="17">
    <location>
        <begin position="601"/>
        <end position="709"/>
    </location>
</feature>
<dbReference type="SUPFAM" id="SSF49348">
    <property type="entry name" value="Clathrin adaptor appendage domain"/>
    <property type="match status" value="1"/>
</dbReference>
<dbReference type="InterPro" id="IPR038425">
    <property type="entry name" value="GAT_sf"/>
</dbReference>
<feature type="coiled-coil region" evidence="16">
    <location>
        <begin position="90"/>
        <end position="138"/>
    </location>
</feature>
<dbReference type="SUPFAM" id="SSF48464">
    <property type="entry name" value="ENTH/VHS domain"/>
    <property type="match status" value="1"/>
</dbReference>
<evidence type="ECO:0000256" key="8">
    <source>
        <dbReference type="ARBA" id="ARBA00022753"/>
    </source>
</evidence>
<dbReference type="InterPro" id="IPR027422">
    <property type="entry name" value="GGA1-3"/>
</dbReference>
<dbReference type="PANTHER" id="PTHR45905:SF3">
    <property type="entry name" value="ADP-RIBOSYLATION FACTOR-BINDING PROTEIN GGA3"/>
    <property type="match status" value="1"/>
</dbReference>
<evidence type="ECO:0000313" key="22">
    <source>
        <dbReference type="EMBL" id="RXN07220.1"/>
    </source>
</evidence>
<feature type="domain" description="VHS" evidence="19">
    <location>
        <begin position="1"/>
        <end position="48"/>
    </location>
</feature>
<dbReference type="SMART" id="SM00809">
    <property type="entry name" value="Alpha_adaptinC2"/>
    <property type="match status" value="1"/>
</dbReference>
<dbReference type="PROSITE" id="PS50053">
    <property type="entry name" value="UBIQUITIN_2"/>
    <property type="match status" value="1"/>
</dbReference>
<evidence type="ECO:0000256" key="1">
    <source>
        <dbReference type="ARBA" id="ARBA00004150"/>
    </source>
</evidence>
<dbReference type="PANTHER" id="PTHR45905">
    <property type="entry name" value="GOLGI-LOCALIZED, GAMMA-ADAPTIN EAR CONTAINING, ARF BINDING PROTEIN"/>
    <property type="match status" value="1"/>
</dbReference>
<name>A0A498LGA6_LABRO</name>
<dbReference type="GO" id="GO:0031901">
    <property type="term" value="C:early endosome membrane"/>
    <property type="evidence" value="ECO:0007669"/>
    <property type="project" value="UniProtKB-SubCell"/>
</dbReference>
<evidence type="ECO:0000256" key="12">
    <source>
        <dbReference type="ARBA" id="ARBA00023034"/>
    </source>
</evidence>
<evidence type="ECO:0000259" key="19">
    <source>
        <dbReference type="PROSITE" id="PS50179"/>
    </source>
</evidence>
<evidence type="ECO:0000259" key="20">
    <source>
        <dbReference type="PROSITE" id="PS50180"/>
    </source>
</evidence>
<feature type="domain" description="Ubiquitin-like" evidence="18">
    <location>
        <begin position="492"/>
        <end position="567"/>
    </location>
</feature>
<feature type="domain" description="GAT" evidence="21">
    <location>
        <begin position="71"/>
        <end position="198"/>
    </location>
</feature>
<dbReference type="STRING" id="84645.A0A498LGA6"/>
<dbReference type="EMBL" id="QBIY01013351">
    <property type="protein sequence ID" value="RXN07220.1"/>
    <property type="molecule type" value="Genomic_DNA"/>
</dbReference>
<keyword evidence="7" id="KW-1017">Isopeptide bond</keyword>
<dbReference type="InterPro" id="IPR002014">
    <property type="entry name" value="VHS_dom"/>
</dbReference>
<proteinExistence type="inferred from homology"/>
<keyword evidence="8" id="KW-0967">Endosome</keyword>
<dbReference type="GO" id="GO:0035091">
    <property type="term" value="F:phosphatidylinositol binding"/>
    <property type="evidence" value="ECO:0007669"/>
    <property type="project" value="InterPro"/>
</dbReference>
<evidence type="ECO:0000256" key="10">
    <source>
        <dbReference type="ARBA" id="ARBA00022843"/>
    </source>
</evidence>
<dbReference type="InterPro" id="IPR008152">
    <property type="entry name" value="Clathrin_a/b/g-adaptin_app_Ig"/>
</dbReference>
<evidence type="ECO:0000256" key="5">
    <source>
        <dbReference type="ARBA" id="ARBA00009185"/>
    </source>
</evidence>
<gene>
    <name evidence="22" type="ORF">ROHU_032430</name>
</gene>
<keyword evidence="6" id="KW-0813">Transport</keyword>
<dbReference type="FunFam" id="3.10.20.90:FF:000022">
    <property type="entry name" value="Small ubiquitin-related modifier"/>
    <property type="match status" value="1"/>
</dbReference>
<dbReference type="PROSITE" id="PS50909">
    <property type="entry name" value="GAT"/>
    <property type="match status" value="1"/>
</dbReference>
<comment type="caution">
    <text evidence="22">The sequence shown here is derived from an EMBL/GenBank/DDBJ whole genome shotgun (WGS) entry which is preliminary data.</text>
</comment>
<sequence>MQYLGDRVSERVKTKVIELLYSWSVALPDEAKITEAYHMLKKQGIVAEDPVVPVDKTLVPSPKPKNPVFDNEEKSKRLAELLKSKKPEDLQEANRIIKNMVKEDEALQQKVSHRVSTLEEVNNSVKLLNEMLSHFKKDESTQEDKELLKDLYNDCDKLRTAVFRLATETDDDDSALGDILHASDDLSRVINSYKKIVEGQTITTDIPGSTALERLTNLDSNSSKSAEKNTKEAQSNQWISSQTSKPVIDLLGNSAPLNPLVSTAPPASEATSVFENSLQQSCKDFAMLGLDKASSESKYSSLGVHPALTTFSLPTGVAPVPSTVTSAKPQSFAPDSPLFRSLSPTFPTSHSPSGSDISLTSVFVPLEAIKPSKECPVTAYDKDGVRVLLHFATDHPPGRPDVLVIVVSMLNTAPLLVKNVVFQVAVPKSMRVKLQPPSGTELAPFNPFMPPSSITQIMLLANPQKEKVRVRYKLTFILGDKQEGVKTENDHINLIVAGQDGSVVQFKIKRHTPLSKLMKAYCERQGLSMRQIRFRFDGQPINETDTPAQLEMEDEDTIDVFQQQTGGLIVLRPPGGGSNICFGTDEEKPVKKNKMASSIFAEPEDPHAHRRNNPPGGEPTGVLCGEPSAPLRRYTAQPANQSNTTAENNVPVNGEEDKTTVDSIEEPEPVQEHDDTPAPPCLSATEQPAAGVLSGRRNPPGGKSSLILG</sequence>
<dbReference type="CDD" id="cd16115">
    <property type="entry name" value="Ubl_SUMO2_3_4"/>
    <property type="match status" value="1"/>
</dbReference>
<evidence type="ECO:0000313" key="23">
    <source>
        <dbReference type="Proteomes" id="UP000290572"/>
    </source>
</evidence>
<dbReference type="InterPro" id="IPR013041">
    <property type="entry name" value="Clathrin_app_Ig-like_sf"/>
</dbReference>
<dbReference type="GO" id="GO:0034394">
    <property type="term" value="P:protein localization to cell surface"/>
    <property type="evidence" value="ECO:0007669"/>
    <property type="project" value="TreeGrafter"/>
</dbReference>
<dbReference type="GO" id="GO:0043130">
    <property type="term" value="F:ubiquitin binding"/>
    <property type="evidence" value="ECO:0007669"/>
    <property type="project" value="InterPro"/>
</dbReference>
<dbReference type="InterPro" id="IPR044111">
    <property type="entry name" value="GAT_GGA3"/>
</dbReference>
<evidence type="ECO:0000259" key="18">
    <source>
        <dbReference type="PROSITE" id="PS50053"/>
    </source>
</evidence>
<dbReference type="Pfam" id="PF11976">
    <property type="entry name" value="Rad60-SLD"/>
    <property type="match status" value="1"/>
</dbReference>
<dbReference type="GO" id="GO:0031267">
    <property type="term" value="F:small GTPase binding"/>
    <property type="evidence" value="ECO:0007669"/>
    <property type="project" value="InterPro"/>
</dbReference>
<evidence type="ECO:0000256" key="2">
    <source>
        <dbReference type="ARBA" id="ARBA00004220"/>
    </source>
</evidence>
<keyword evidence="13" id="KW-0472">Membrane</keyword>
<dbReference type="PROSITE" id="PS50180">
    <property type="entry name" value="GAE"/>
    <property type="match status" value="1"/>
</dbReference>
<dbReference type="Pfam" id="PF02883">
    <property type="entry name" value="Alpha_adaptinC2"/>
    <property type="match status" value="1"/>
</dbReference>